<dbReference type="AlphaFoldDB" id="A0A5B7ISW1"/>
<keyword evidence="3" id="KW-1185">Reference proteome</keyword>
<organism evidence="2 3">
    <name type="scientific">Portunus trituberculatus</name>
    <name type="common">Swimming crab</name>
    <name type="synonym">Neptunus trituberculatus</name>
    <dbReference type="NCBI Taxonomy" id="210409"/>
    <lineage>
        <taxon>Eukaryota</taxon>
        <taxon>Metazoa</taxon>
        <taxon>Ecdysozoa</taxon>
        <taxon>Arthropoda</taxon>
        <taxon>Crustacea</taxon>
        <taxon>Multicrustacea</taxon>
        <taxon>Malacostraca</taxon>
        <taxon>Eumalacostraca</taxon>
        <taxon>Eucarida</taxon>
        <taxon>Decapoda</taxon>
        <taxon>Pleocyemata</taxon>
        <taxon>Brachyura</taxon>
        <taxon>Eubrachyura</taxon>
        <taxon>Portunoidea</taxon>
        <taxon>Portunidae</taxon>
        <taxon>Portuninae</taxon>
        <taxon>Portunus</taxon>
    </lineage>
</organism>
<dbReference type="Proteomes" id="UP000324222">
    <property type="component" value="Unassembled WGS sequence"/>
</dbReference>
<gene>
    <name evidence="2" type="ORF">E2C01_081827</name>
</gene>
<accession>A0A5B7ISW1</accession>
<evidence type="ECO:0000313" key="3">
    <source>
        <dbReference type="Proteomes" id="UP000324222"/>
    </source>
</evidence>
<feature type="region of interest" description="Disordered" evidence="1">
    <location>
        <begin position="1"/>
        <end position="35"/>
    </location>
</feature>
<protein>
    <submittedName>
        <fullName evidence="2">Uncharacterized protein</fullName>
    </submittedName>
</protein>
<proteinExistence type="predicted"/>
<sequence>MSVLPQGLPLHAPGTQTRNAPLHTNASNLLYLDSR</sequence>
<evidence type="ECO:0000313" key="2">
    <source>
        <dbReference type="EMBL" id="MPC86982.1"/>
    </source>
</evidence>
<reference evidence="2 3" key="1">
    <citation type="submission" date="2019-05" db="EMBL/GenBank/DDBJ databases">
        <title>Another draft genome of Portunus trituberculatus and its Hox gene families provides insights of decapod evolution.</title>
        <authorList>
            <person name="Jeong J.-H."/>
            <person name="Song I."/>
            <person name="Kim S."/>
            <person name="Choi T."/>
            <person name="Kim D."/>
            <person name="Ryu S."/>
            <person name="Kim W."/>
        </authorList>
    </citation>
    <scope>NUCLEOTIDE SEQUENCE [LARGE SCALE GENOMIC DNA]</scope>
    <source>
        <tissue evidence="2">Muscle</tissue>
    </source>
</reference>
<dbReference type="EMBL" id="VSRR010073163">
    <property type="protein sequence ID" value="MPC86982.1"/>
    <property type="molecule type" value="Genomic_DNA"/>
</dbReference>
<feature type="compositionally biased region" description="Polar residues" evidence="1">
    <location>
        <begin position="14"/>
        <end position="28"/>
    </location>
</feature>
<evidence type="ECO:0000256" key="1">
    <source>
        <dbReference type="SAM" id="MobiDB-lite"/>
    </source>
</evidence>
<name>A0A5B7ISW1_PORTR</name>
<comment type="caution">
    <text evidence="2">The sequence shown here is derived from an EMBL/GenBank/DDBJ whole genome shotgun (WGS) entry which is preliminary data.</text>
</comment>